<dbReference type="InParanoid" id="G2XYS7"/>
<name>G2XYS7_BOTF4</name>
<reference evidence="2" key="1">
    <citation type="journal article" date="2011" name="PLoS Genet.">
        <title>Genomic analysis of the necrotrophic fungal pathogens Sclerotinia sclerotiorum and Botrytis cinerea.</title>
        <authorList>
            <person name="Amselem J."/>
            <person name="Cuomo C.A."/>
            <person name="van Kan J.A."/>
            <person name="Viaud M."/>
            <person name="Benito E.P."/>
            <person name="Couloux A."/>
            <person name="Coutinho P.M."/>
            <person name="de Vries R.P."/>
            <person name="Dyer P.S."/>
            <person name="Fillinger S."/>
            <person name="Fournier E."/>
            <person name="Gout L."/>
            <person name="Hahn M."/>
            <person name="Kohn L."/>
            <person name="Lapalu N."/>
            <person name="Plummer K.M."/>
            <person name="Pradier J.M."/>
            <person name="Quevillon E."/>
            <person name="Sharon A."/>
            <person name="Simon A."/>
            <person name="ten Have A."/>
            <person name="Tudzynski B."/>
            <person name="Tudzynski P."/>
            <person name="Wincker P."/>
            <person name="Andrew M."/>
            <person name="Anthouard V."/>
            <person name="Beever R.E."/>
            <person name="Beffa R."/>
            <person name="Benoit I."/>
            <person name="Bouzid O."/>
            <person name="Brault B."/>
            <person name="Chen Z."/>
            <person name="Choquer M."/>
            <person name="Collemare J."/>
            <person name="Cotton P."/>
            <person name="Danchin E.G."/>
            <person name="Da Silva C."/>
            <person name="Gautier A."/>
            <person name="Giraud C."/>
            <person name="Giraud T."/>
            <person name="Gonzalez C."/>
            <person name="Grossetete S."/>
            <person name="Guldener U."/>
            <person name="Henrissat B."/>
            <person name="Howlett B.J."/>
            <person name="Kodira C."/>
            <person name="Kretschmer M."/>
            <person name="Lappartient A."/>
            <person name="Leroch M."/>
            <person name="Levis C."/>
            <person name="Mauceli E."/>
            <person name="Neuveglise C."/>
            <person name="Oeser B."/>
            <person name="Pearson M."/>
            <person name="Poulain J."/>
            <person name="Poussereau N."/>
            <person name="Quesneville H."/>
            <person name="Rascle C."/>
            <person name="Schumacher J."/>
            <person name="Segurens B."/>
            <person name="Sexton A."/>
            <person name="Silva E."/>
            <person name="Sirven C."/>
            <person name="Soanes D.M."/>
            <person name="Talbot N.J."/>
            <person name="Templeton M."/>
            <person name="Yandava C."/>
            <person name="Yarden O."/>
            <person name="Zeng Q."/>
            <person name="Rollins J.A."/>
            <person name="Lebrun M.H."/>
            <person name="Dickman M."/>
        </authorList>
    </citation>
    <scope>NUCLEOTIDE SEQUENCE [LARGE SCALE GENOMIC DNA]</scope>
    <source>
        <strain evidence="2">T4</strain>
    </source>
</reference>
<gene>
    <name evidence="1" type="ORF">BofuT4_uP046320.1</name>
</gene>
<proteinExistence type="predicted"/>
<sequence length="41" mass="4771">MGRFFDVPVLIGIDWHAHHLNPLIKIHAEAVYSVVWYGLVR</sequence>
<accession>G2XYS7</accession>
<dbReference type="EMBL" id="FQ790278">
    <property type="protein sequence ID" value="CCD45614.1"/>
    <property type="molecule type" value="Genomic_DNA"/>
</dbReference>
<dbReference type="HOGENOM" id="CLU_3279365_0_0_1"/>
<evidence type="ECO:0000313" key="2">
    <source>
        <dbReference type="Proteomes" id="UP000008177"/>
    </source>
</evidence>
<organism evidence="1 2">
    <name type="scientific">Botryotinia fuckeliana (strain T4)</name>
    <name type="common">Noble rot fungus</name>
    <name type="synonym">Botrytis cinerea</name>
    <dbReference type="NCBI Taxonomy" id="999810"/>
    <lineage>
        <taxon>Eukaryota</taxon>
        <taxon>Fungi</taxon>
        <taxon>Dikarya</taxon>
        <taxon>Ascomycota</taxon>
        <taxon>Pezizomycotina</taxon>
        <taxon>Leotiomycetes</taxon>
        <taxon>Helotiales</taxon>
        <taxon>Sclerotiniaceae</taxon>
        <taxon>Botrytis</taxon>
    </lineage>
</organism>
<dbReference type="AlphaFoldDB" id="G2XYS7"/>
<evidence type="ECO:0000313" key="1">
    <source>
        <dbReference type="EMBL" id="CCD45614.1"/>
    </source>
</evidence>
<protein>
    <submittedName>
        <fullName evidence="1">Uncharacterized protein</fullName>
    </submittedName>
</protein>
<dbReference type="Proteomes" id="UP000008177">
    <property type="component" value="Unplaced contigs"/>
</dbReference>